<feature type="transmembrane region" description="Helical" evidence="2">
    <location>
        <begin position="240"/>
        <end position="266"/>
    </location>
</feature>
<dbReference type="Proteomes" id="UP000076722">
    <property type="component" value="Unassembled WGS sequence"/>
</dbReference>
<reference evidence="3 4" key="1">
    <citation type="journal article" date="2016" name="Mol. Biol. Evol.">
        <title>Comparative Genomics of Early-Diverging Mushroom-Forming Fungi Provides Insights into the Origins of Lignocellulose Decay Capabilities.</title>
        <authorList>
            <person name="Nagy L.G."/>
            <person name="Riley R."/>
            <person name="Tritt A."/>
            <person name="Adam C."/>
            <person name="Daum C."/>
            <person name="Floudas D."/>
            <person name="Sun H."/>
            <person name="Yadav J.S."/>
            <person name="Pangilinan J."/>
            <person name="Larsson K.H."/>
            <person name="Matsuura K."/>
            <person name="Barry K."/>
            <person name="Labutti K."/>
            <person name="Kuo R."/>
            <person name="Ohm R.A."/>
            <person name="Bhattacharya S.S."/>
            <person name="Shirouzu T."/>
            <person name="Yoshinaga Y."/>
            <person name="Martin F.M."/>
            <person name="Grigoriev I.V."/>
            <person name="Hibbett D.S."/>
        </authorList>
    </citation>
    <scope>NUCLEOTIDE SEQUENCE [LARGE SCALE GENOMIC DNA]</scope>
    <source>
        <strain evidence="3 4">HHB9708</strain>
    </source>
</reference>
<dbReference type="Gene3D" id="1.20.1170.10">
    <property type="match status" value="1"/>
</dbReference>
<protein>
    <recommendedName>
        <fullName evidence="5">Haemolytic enterotoxin (HBL)</fullName>
    </recommendedName>
</protein>
<accession>A0A164YIR3</accession>
<feature type="coiled-coil region" evidence="1">
    <location>
        <begin position="270"/>
        <end position="307"/>
    </location>
</feature>
<name>A0A164YIR3_9AGAM</name>
<dbReference type="AlphaFoldDB" id="A0A164YIR3"/>
<proteinExistence type="predicted"/>
<gene>
    <name evidence="3" type="ORF">SISNIDRAFT_482725</name>
</gene>
<organism evidence="3 4">
    <name type="scientific">Sistotremastrum niveocremeum HHB9708</name>
    <dbReference type="NCBI Taxonomy" id="1314777"/>
    <lineage>
        <taxon>Eukaryota</taxon>
        <taxon>Fungi</taxon>
        <taxon>Dikarya</taxon>
        <taxon>Basidiomycota</taxon>
        <taxon>Agaricomycotina</taxon>
        <taxon>Agaricomycetes</taxon>
        <taxon>Sistotremastrales</taxon>
        <taxon>Sistotremastraceae</taxon>
        <taxon>Sertulicium</taxon>
        <taxon>Sertulicium niveocremeum</taxon>
    </lineage>
</organism>
<keyword evidence="2" id="KW-1133">Transmembrane helix</keyword>
<sequence>MNSELPPPPYSEIIQSAEKFANENPAKFSEAIVKALKDPKTNEALAQQVADLGASVKVIKTNFERVSSTLQLYDGKGHAGNPMKPDWDKLYEEYKVLIAKSKDAARDGKAYADEYLEIVLPLANHATETYEMKIATIDGFIAKVTETASSAESLTKEFKDLETKVNAFQTKLDHNIVETEAKTTEDIVKCKKEIHDLEAEIKKLESMSATAFSFLGVGSGTGALGGGLVCAAGAAGAAAFLLPLGVGLLVVGALVALGAGITAIVAQVKLKSAGNDLAAKKSELLELEAKQRNLEALKSRLENALKDMGEIGVRLGSLSDIWKYIAQDANDVKKHLVKAKGSDATKLVSEAEIEKATALYDALSRVLGNYAAQL</sequence>
<dbReference type="SUPFAM" id="SSF58100">
    <property type="entry name" value="Bacterial hemolysins"/>
    <property type="match status" value="1"/>
</dbReference>
<dbReference type="OrthoDB" id="3229785at2759"/>
<keyword evidence="2" id="KW-0472">Membrane</keyword>
<evidence type="ECO:0000256" key="2">
    <source>
        <dbReference type="SAM" id="Phobius"/>
    </source>
</evidence>
<dbReference type="EMBL" id="KV419398">
    <property type="protein sequence ID" value="KZS96957.1"/>
    <property type="molecule type" value="Genomic_DNA"/>
</dbReference>
<feature type="transmembrane region" description="Helical" evidence="2">
    <location>
        <begin position="211"/>
        <end position="234"/>
    </location>
</feature>
<evidence type="ECO:0000313" key="3">
    <source>
        <dbReference type="EMBL" id="KZS96957.1"/>
    </source>
</evidence>
<keyword evidence="1" id="KW-0175">Coiled coil</keyword>
<keyword evidence="4" id="KW-1185">Reference proteome</keyword>
<evidence type="ECO:0000256" key="1">
    <source>
        <dbReference type="SAM" id="Coils"/>
    </source>
</evidence>
<evidence type="ECO:0000313" key="4">
    <source>
        <dbReference type="Proteomes" id="UP000076722"/>
    </source>
</evidence>
<feature type="coiled-coil region" evidence="1">
    <location>
        <begin position="151"/>
        <end position="207"/>
    </location>
</feature>
<evidence type="ECO:0008006" key="5">
    <source>
        <dbReference type="Google" id="ProtNLM"/>
    </source>
</evidence>
<keyword evidence="2" id="KW-0812">Transmembrane</keyword>